<dbReference type="GO" id="GO:0000398">
    <property type="term" value="P:mRNA splicing, via spliceosome"/>
    <property type="evidence" value="ECO:0007669"/>
    <property type="project" value="InterPro"/>
</dbReference>
<evidence type="ECO:0000313" key="4">
    <source>
        <dbReference type="Proteomes" id="UP000245207"/>
    </source>
</evidence>
<comment type="subcellular location">
    <subcellularLocation>
        <location evidence="1">Nucleus</location>
    </subcellularLocation>
</comment>
<reference evidence="3 4" key="1">
    <citation type="journal article" date="2018" name="Mol. Plant">
        <title>The genome of Artemisia annua provides insight into the evolution of Asteraceae family and artemisinin biosynthesis.</title>
        <authorList>
            <person name="Shen Q."/>
            <person name="Zhang L."/>
            <person name="Liao Z."/>
            <person name="Wang S."/>
            <person name="Yan T."/>
            <person name="Shi P."/>
            <person name="Liu M."/>
            <person name="Fu X."/>
            <person name="Pan Q."/>
            <person name="Wang Y."/>
            <person name="Lv Z."/>
            <person name="Lu X."/>
            <person name="Zhang F."/>
            <person name="Jiang W."/>
            <person name="Ma Y."/>
            <person name="Chen M."/>
            <person name="Hao X."/>
            <person name="Li L."/>
            <person name="Tang Y."/>
            <person name="Lv G."/>
            <person name="Zhou Y."/>
            <person name="Sun X."/>
            <person name="Brodelius P.E."/>
            <person name="Rose J.K.C."/>
            <person name="Tang K."/>
        </authorList>
    </citation>
    <scope>NUCLEOTIDE SEQUENCE [LARGE SCALE GENOMIC DNA]</scope>
    <source>
        <strain evidence="4">cv. Huhao1</strain>
        <tissue evidence="3">Leaf</tissue>
    </source>
</reference>
<dbReference type="GO" id="GO:0005682">
    <property type="term" value="C:U5 snRNP"/>
    <property type="evidence" value="ECO:0007669"/>
    <property type="project" value="TreeGrafter"/>
</dbReference>
<dbReference type="InterPro" id="IPR004123">
    <property type="entry name" value="Dim1"/>
</dbReference>
<gene>
    <name evidence="3" type="ORF">CTI12_AA536510</name>
</gene>
<organism evidence="3 4">
    <name type="scientific">Artemisia annua</name>
    <name type="common">Sweet wormwood</name>
    <dbReference type="NCBI Taxonomy" id="35608"/>
    <lineage>
        <taxon>Eukaryota</taxon>
        <taxon>Viridiplantae</taxon>
        <taxon>Streptophyta</taxon>
        <taxon>Embryophyta</taxon>
        <taxon>Tracheophyta</taxon>
        <taxon>Spermatophyta</taxon>
        <taxon>Magnoliopsida</taxon>
        <taxon>eudicotyledons</taxon>
        <taxon>Gunneridae</taxon>
        <taxon>Pentapetalae</taxon>
        <taxon>asterids</taxon>
        <taxon>campanulids</taxon>
        <taxon>Asterales</taxon>
        <taxon>Asteraceae</taxon>
        <taxon>Asteroideae</taxon>
        <taxon>Anthemideae</taxon>
        <taxon>Artemisiinae</taxon>
        <taxon>Artemisia</taxon>
    </lineage>
</organism>
<dbReference type="GO" id="GO:0005681">
    <property type="term" value="C:spliceosomal complex"/>
    <property type="evidence" value="ECO:0007669"/>
    <property type="project" value="TreeGrafter"/>
</dbReference>
<sequence>MIDLGTGKNNKINWEMKDKKEFINILETVYRGARKGCDLVIASKDYSSKYHYKLIGTVVLNHNLKDVKPVALSL</sequence>
<protein>
    <submittedName>
        <fullName evidence="3">mRNA splicing factor, thioredoxin-like U5 snRNP</fullName>
    </submittedName>
</protein>
<keyword evidence="2" id="KW-0539">Nucleus</keyword>
<dbReference type="EMBL" id="PKPP01011817">
    <property type="protein sequence ID" value="PWA43455.1"/>
    <property type="molecule type" value="Genomic_DNA"/>
</dbReference>
<evidence type="ECO:0000256" key="1">
    <source>
        <dbReference type="ARBA" id="ARBA00004123"/>
    </source>
</evidence>
<dbReference type="Gene3D" id="3.40.30.10">
    <property type="entry name" value="Glutaredoxin"/>
    <property type="match status" value="1"/>
</dbReference>
<name>A0A2U1L389_ARTAN</name>
<accession>A0A2U1L389</accession>
<evidence type="ECO:0000313" key="3">
    <source>
        <dbReference type="EMBL" id="PWA43455.1"/>
    </source>
</evidence>
<dbReference type="GO" id="GO:0046540">
    <property type="term" value="C:U4/U6 x U5 tri-snRNP complex"/>
    <property type="evidence" value="ECO:0007669"/>
    <property type="project" value="InterPro"/>
</dbReference>
<dbReference type="OrthoDB" id="147752at2759"/>
<proteinExistence type="predicted"/>
<keyword evidence="4" id="KW-1185">Reference proteome</keyword>
<dbReference type="Pfam" id="PF02966">
    <property type="entry name" value="DIM1"/>
    <property type="match status" value="1"/>
</dbReference>
<dbReference type="Proteomes" id="UP000245207">
    <property type="component" value="Unassembled WGS sequence"/>
</dbReference>
<dbReference type="AlphaFoldDB" id="A0A2U1L389"/>
<evidence type="ECO:0000256" key="2">
    <source>
        <dbReference type="ARBA" id="ARBA00023242"/>
    </source>
</evidence>
<dbReference type="PANTHER" id="PTHR12052:SF5">
    <property type="entry name" value="THIOREDOXIN-LIKE PROTEIN 4A"/>
    <property type="match status" value="1"/>
</dbReference>
<dbReference type="PANTHER" id="PTHR12052">
    <property type="entry name" value="THIOREDOXIN-LIKE PROTEN 4A, 4B"/>
    <property type="match status" value="1"/>
</dbReference>
<dbReference type="STRING" id="35608.A0A2U1L389"/>
<comment type="caution">
    <text evidence="3">The sequence shown here is derived from an EMBL/GenBank/DDBJ whole genome shotgun (WGS) entry which is preliminary data.</text>
</comment>